<proteinExistence type="predicted"/>
<dbReference type="AlphaFoldDB" id="A0A0F9MH18"/>
<protein>
    <submittedName>
        <fullName evidence="1">Uncharacterized protein</fullName>
    </submittedName>
</protein>
<sequence length="171" mass="20565">MNETNNSTKEEVISFLKTLPDDVTLDRIIYHLYVKQRISKGLDDLKHERTRSNEEVKVKIEKCFFLKEEEQMDIEHILLECCKMRGNPSSLIHRTIHEFNWFYQSLIFDKSKILKNEYFEITDNDLIEQIVHRNVPKDDDLILRSVVNLFYLYCKHFYGSLKNGDFTEFTF</sequence>
<gene>
    <name evidence="1" type="ORF">LCGC14_1156330</name>
</gene>
<reference evidence="1" key="1">
    <citation type="journal article" date="2015" name="Nature">
        <title>Complex archaea that bridge the gap between prokaryotes and eukaryotes.</title>
        <authorList>
            <person name="Spang A."/>
            <person name="Saw J.H."/>
            <person name="Jorgensen S.L."/>
            <person name="Zaremba-Niedzwiedzka K."/>
            <person name="Martijn J."/>
            <person name="Lind A.E."/>
            <person name="van Eijk R."/>
            <person name="Schleper C."/>
            <person name="Guy L."/>
            <person name="Ettema T.J."/>
        </authorList>
    </citation>
    <scope>NUCLEOTIDE SEQUENCE</scope>
</reference>
<evidence type="ECO:0000313" key="1">
    <source>
        <dbReference type="EMBL" id="KKM98591.1"/>
    </source>
</evidence>
<accession>A0A0F9MH18</accession>
<comment type="caution">
    <text evidence="1">The sequence shown here is derived from an EMBL/GenBank/DDBJ whole genome shotgun (WGS) entry which is preliminary data.</text>
</comment>
<name>A0A0F9MH18_9ZZZZ</name>
<dbReference type="EMBL" id="LAZR01005600">
    <property type="protein sequence ID" value="KKM98591.1"/>
    <property type="molecule type" value="Genomic_DNA"/>
</dbReference>
<organism evidence="1">
    <name type="scientific">marine sediment metagenome</name>
    <dbReference type="NCBI Taxonomy" id="412755"/>
    <lineage>
        <taxon>unclassified sequences</taxon>
        <taxon>metagenomes</taxon>
        <taxon>ecological metagenomes</taxon>
    </lineage>
</organism>